<comment type="subcellular location">
    <subcellularLocation>
        <location evidence="5">Mitochondrion matrix</location>
    </subcellularLocation>
</comment>
<name>A0A077W8C5_9FUNG</name>
<comment type="similarity">
    <text evidence="5">Belongs to the PDK/BCKDK protein kinase family.</text>
</comment>
<organism evidence="7">
    <name type="scientific">Lichtheimia ramosa</name>
    <dbReference type="NCBI Taxonomy" id="688394"/>
    <lineage>
        <taxon>Eukaryota</taxon>
        <taxon>Fungi</taxon>
        <taxon>Fungi incertae sedis</taxon>
        <taxon>Mucoromycota</taxon>
        <taxon>Mucoromycotina</taxon>
        <taxon>Mucoromycetes</taxon>
        <taxon>Mucorales</taxon>
        <taxon>Lichtheimiaceae</taxon>
        <taxon>Lichtheimia</taxon>
    </lineage>
</organism>
<dbReference type="InterPro" id="IPR039028">
    <property type="entry name" value="BCKD/PDK"/>
</dbReference>
<evidence type="ECO:0000313" key="7">
    <source>
        <dbReference type="EMBL" id="CDS03040.1"/>
    </source>
</evidence>
<keyword evidence="4 5" id="KW-0067">ATP-binding</keyword>
<evidence type="ECO:0000256" key="3">
    <source>
        <dbReference type="ARBA" id="ARBA00022777"/>
    </source>
</evidence>
<keyword evidence="2 5" id="KW-0547">Nucleotide-binding</keyword>
<proteinExistence type="inferred from homology"/>
<dbReference type="EC" id="2.7.11.-" evidence="5"/>
<evidence type="ECO:0000256" key="5">
    <source>
        <dbReference type="RuleBase" id="RU366032"/>
    </source>
</evidence>
<dbReference type="OrthoDB" id="2269686at2759"/>
<dbReference type="AlphaFoldDB" id="A0A077W8C5"/>
<dbReference type="InterPro" id="IPR018955">
    <property type="entry name" value="BCDHK/PDK_N"/>
</dbReference>
<evidence type="ECO:0000256" key="4">
    <source>
        <dbReference type="ARBA" id="ARBA00022840"/>
    </source>
</evidence>
<accession>A0A077W8C5</accession>
<feature type="domain" description="Branched-chain alpha-ketoacid dehydrogenase kinase/Pyruvate dehydrogenase kinase N-terminal" evidence="6">
    <location>
        <begin position="34"/>
        <end position="148"/>
    </location>
</feature>
<gene>
    <name evidence="7" type="ORF">LRAMOSA00442</name>
</gene>
<dbReference type="Gene3D" id="1.20.140.20">
    <property type="entry name" value="Alpha-ketoacid/pyruvate dehydrogenase kinase, N-terminal domain"/>
    <property type="match status" value="1"/>
</dbReference>
<dbReference type="Pfam" id="PF10436">
    <property type="entry name" value="BCDHK_Adom3"/>
    <property type="match status" value="1"/>
</dbReference>
<protein>
    <recommendedName>
        <fullName evidence="5">Protein-serine/threonine kinase</fullName>
        <ecNumber evidence="5">2.7.11.-</ecNumber>
    </recommendedName>
</protein>
<keyword evidence="3 5" id="KW-0418">Kinase</keyword>
<evidence type="ECO:0000256" key="2">
    <source>
        <dbReference type="ARBA" id="ARBA00022741"/>
    </source>
</evidence>
<dbReference type="GO" id="GO:0005759">
    <property type="term" value="C:mitochondrial matrix"/>
    <property type="evidence" value="ECO:0007669"/>
    <property type="project" value="UniProtKB-SubCell"/>
</dbReference>
<dbReference type="EMBL" id="LK023313">
    <property type="protein sequence ID" value="CDS03040.1"/>
    <property type="molecule type" value="Genomic_DNA"/>
</dbReference>
<dbReference type="SUPFAM" id="SSF69012">
    <property type="entry name" value="alpha-ketoacid dehydrogenase kinase, N-terminal domain"/>
    <property type="match status" value="1"/>
</dbReference>
<sequence>MLQSQILSVLPRRMLASLWASAETRLTLSHFTANNHSNATSPAFLCAELPVRYMHMLRLLSSLPLDALQSPMIKHVSHRYLHDLCTLLHPSMQNTSSRAFSDVMRRLRQRQATSLIRLRYALAGSTMLMDNINTIGLGIQFLTEQHLSWPDHVQAVSPVDIAMQAAEDVRQVCASCLGKQPPSISITDKGSSQEMHYAPNALHRILFESMLLAVRAHMTPSTTTITSTSRWSSWSFMRKNKQRSIQLDIFGGPTSIGFRLDSPAPLLTRDTLHDIPRDPIGIPVAHQVLSSTEADTLSKNGDEQLPNAEWHVWGGWRAAKTMASHWGGNLDAMSVDGLGTTMYLALDRDLTISERYPVYNPSRRRYNPETQLEAFLDAISQQQNTTHQYQRPAKDHSISLSAAVASAVAHA</sequence>
<keyword evidence="1 5" id="KW-0808">Transferase</keyword>
<evidence type="ECO:0000256" key="1">
    <source>
        <dbReference type="ARBA" id="ARBA00022679"/>
    </source>
</evidence>
<evidence type="ECO:0000259" key="6">
    <source>
        <dbReference type="Pfam" id="PF10436"/>
    </source>
</evidence>
<reference evidence="7" key="1">
    <citation type="journal article" date="2014" name="Genome Announc.">
        <title>De novo whole-genome sequence and genome annotation of Lichtheimia ramosa.</title>
        <authorList>
            <person name="Linde J."/>
            <person name="Schwartze V."/>
            <person name="Binder U."/>
            <person name="Lass-Florl C."/>
            <person name="Voigt K."/>
            <person name="Horn F."/>
        </authorList>
    </citation>
    <scope>NUCLEOTIDE SEQUENCE</scope>
    <source>
        <strain evidence="7">JMRC FSU:6197</strain>
    </source>
</reference>
<dbReference type="PANTHER" id="PTHR11947">
    <property type="entry name" value="PYRUVATE DEHYDROGENASE KINASE"/>
    <property type="match status" value="1"/>
</dbReference>
<dbReference type="InterPro" id="IPR036784">
    <property type="entry name" value="AK/P_DHK_N_sf"/>
</dbReference>
<dbReference type="GO" id="GO:0010906">
    <property type="term" value="P:regulation of glucose metabolic process"/>
    <property type="evidence" value="ECO:0007669"/>
    <property type="project" value="TreeGrafter"/>
</dbReference>
<dbReference type="GO" id="GO:0004740">
    <property type="term" value="F:pyruvate dehydrogenase (acetyl-transferring) kinase activity"/>
    <property type="evidence" value="ECO:0007669"/>
    <property type="project" value="TreeGrafter"/>
</dbReference>
<keyword evidence="5" id="KW-0496">Mitochondrion</keyword>
<dbReference type="GO" id="GO:0005524">
    <property type="term" value="F:ATP binding"/>
    <property type="evidence" value="ECO:0007669"/>
    <property type="project" value="UniProtKB-UniRule"/>
</dbReference>